<keyword evidence="1" id="KW-0472">Membrane</keyword>
<dbReference type="AlphaFoldDB" id="A0AAU7DRB6"/>
<dbReference type="RefSeq" id="WP_348264777.1">
    <property type="nucleotide sequence ID" value="NZ_CP121196.1"/>
</dbReference>
<feature type="transmembrane region" description="Helical" evidence="1">
    <location>
        <begin position="78"/>
        <end position="97"/>
    </location>
</feature>
<reference evidence="2" key="1">
    <citation type="submission" date="2023-03" db="EMBL/GenBank/DDBJ databases">
        <title>Edaphobacter sp.</title>
        <authorList>
            <person name="Huber K.J."/>
            <person name="Papendorf J."/>
            <person name="Pilke C."/>
            <person name="Bunk B."/>
            <person name="Sproeer C."/>
            <person name="Pester M."/>
        </authorList>
    </citation>
    <scope>NUCLEOTIDE SEQUENCE</scope>
    <source>
        <strain evidence="2">DSM 110680</strain>
    </source>
</reference>
<feature type="transmembrane region" description="Helical" evidence="1">
    <location>
        <begin position="54"/>
        <end position="72"/>
    </location>
</feature>
<keyword evidence="1" id="KW-1133">Transmembrane helix</keyword>
<evidence type="ECO:0000256" key="1">
    <source>
        <dbReference type="SAM" id="Phobius"/>
    </source>
</evidence>
<feature type="transmembrane region" description="Helical" evidence="1">
    <location>
        <begin position="117"/>
        <end position="139"/>
    </location>
</feature>
<name>A0AAU7DRB6_9BACT</name>
<gene>
    <name evidence="2" type="ORF">P8935_09605</name>
</gene>
<organism evidence="2">
    <name type="scientific">Telmatobacter sp. DSM 110680</name>
    <dbReference type="NCBI Taxonomy" id="3036704"/>
    <lineage>
        <taxon>Bacteria</taxon>
        <taxon>Pseudomonadati</taxon>
        <taxon>Acidobacteriota</taxon>
        <taxon>Terriglobia</taxon>
        <taxon>Terriglobales</taxon>
        <taxon>Acidobacteriaceae</taxon>
        <taxon>Telmatobacter</taxon>
    </lineage>
</organism>
<proteinExistence type="predicted"/>
<accession>A0AAU7DRB6</accession>
<sequence>MSTISSQPIQTVTPNYSLYDSGAVALATLFGTPVAGASLMALNYRRLGRTGMAIVTLLVGLAVTSIVIALSWNLPRAVVSPIALVLLIAVQQIARVAQGEAVKEHAEKGGRLGSKGLAFGSGLVFFTVIVAMVFAVASISDRAANGSKLTIGGKDEIFYSGSATKQEAEALGSALKESGYLSDRGVSVFLAKGSEGTVISYVAKEGSWNDPSLVSSFEEITGQAAPSVGGFPVLLRIIDKEKQVKFQSIIGREALEGGDVVYYYGDVPQTQAHALGLTLKADDFFQGRGADVFLSRHSNNTTMSFVVRDGVWQDPAIVKQFEKIARDGANSVGGLPVTLRLMTSQLDVKKDEVIQ</sequence>
<evidence type="ECO:0000313" key="2">
    <source>
        <dbReference type="EMBL" id="XBH19558.1"/>
    </source>
</evidence>
<protein>
    <submittedName>
        <fullName evidence="2">Uncharacterized protein</fullName>
    </submittedName>
</protein>
<feature type="transmembrane region" description="Helical" evidence="1">
    <location>
        <begin position="23"/>
        <end position="42"/>
    </location>
</feature>
<dbReference type="EMBL" id="CP121196">
    <property type="protein sequence ID" value="XBH19558.1"/>
    <property type="molecule type" value="Genomic_DNA"/>
</dbReference>
<keyword evidence="1" id="KW-0812">Transmembrane</keyword>